<accession>A0ABD3I9V6</accession>
<gene>
    <name evidence="10" type="ORF">R1sor_017524</name>
</gene>
<sequence length="998" mass="111798">MWAFPHCGIAIGGGYIFRFGGATRCPPGDGPPPTTSGGSPESRRHDPGSRQGLDRGVRDRSARQKSQNTDSVDKTWAVGISWDILASELEFMKTAESEDEGVNGDIRVVDLDVEKAASKLGRYRKTAVLLQALESAPSRDRVVAWVHDTIEVRLGFPVTQVTALNRREFMLVFLSEEDRGEVLARPPGFLDGKAMRLVEWSKRDSIKLTANLKVAWVELRNLPPFLEDQVAVMLAALGPGHWARACPKKRAAEDSQGIQAQTRGTTSGSGPIAGDNMVGSGIHIDPDGFQEVRSRATSKMGARGGQAADETHSSLNRFAVLNAVAEMEVVEDSEEASASKAEGLVAVVGDIGDNSVHDLNMDLAGRQIAVGEENAQPLETSVGHEVLRMNSWMEGVVDPTVIPLEITIAAPPLVVSNDSPKEVKLSLVQGTSFKKNLPKSVVSDKSQLDLSPIRRGPLFTGDLKKHARRGRAPKKRVAAVLEEGEMQIEANEAMGTVATEDLVSSADSASKVSRPVFGELLLNLLRPEEGKTGQEIPGEWGPKSINLMLDKRIKIISWNVRGLTRATKARAVRNWFQHKGRGAKVIAIQEVKTNSWVGNQWLKSVFKGGTVVFDRPIGSKGRTALLLHESLQVVEQGTGGNGRLTWARVQYGDRVIGFLSLYAPNKRRLRLRFWEQIKNITRKGEWCLVGDFNQVELPEDAVGRSAVISGREERWWYQYVSEKGLVDGYVCAAHRTGGRFTRMAQKEGRFVGSRLDRVYLTSGAGWIHHVKEVCHHNSSRLSDHLPISAVLQVQQEEEGHRNESYFKMDFYQLLRPEIREKAKVAWESEAETVKDSRRRWARGWQRVKKVLQDVRKENEFNRRADGNLVEEITWRRERLTSESPVEELQALIRTEEKLKAQELQDAREWRSRSREKWLAIDAAPARYFFTKLRAKWTRESIEALEDLDGEVLIEREDILQEIHRFYQHLYTAEEGNAVREQDRAEVVDLLERRMSELG</sequence>
<evidence type="ECO:0000313" key="11">
    <source>
        <dbReference type="Proteomes" id="UP001633002"/>
    </source>
</evidence>
<name>A0ABD3I9V6_9MARC</name>
<feature type="binding site" evidence="6">
    <location>
        <position position="693"/>
    </location>
    <ligand>
        <name>Mg(2+)</name>
        <dbReference type="ChEBI" id="CHEBI:18420"/>
        <label>1</label>
    </ligand>
</feature>
<protein>
    <recommendedName>
        <fullName evidence="9">Endonuclease/exonuclease/phosphatase domain-containing protein</fullName>
    </recommendedName>
</protein>
<dbReference type="PANTHER" id="PTHR22748:SF4">
    <property type="entry name" value="DNA-(APURINIC OR APYRIMIDINIC SITE) ENDONUCLEASE 2"/>
    <property type="match status" value="1"/>
</dbReference>
<dbReference type="Pfam" id="PF03372">
    <property type="entry name" value="Exo_endo_phos"/>
    <property type="match status" value="1"/>
</dbReference>
<dbReference type="InterPro" id="IPR036691">
    <property type="entry name" value="Endo/exonu/phosph_ase_sf"/>
</dbReference>
<evidence type="ECO:0000256" key="1">
    <source>
        <dbReference type="ARBA" id="ARBA00007092"/>
    </source>
</evidence>
<feature type="site" description="Transition state stabilizer" evidence="7">
    <location>
        <position position="693"/>
    </location>
</feature>
<dbReference type="Gene3D" id="3.60.10.10">
    <property type="entry name" value="Endonuclease/exonuclease/phosphatase"/>
    <property type="match status" value="1"/>
</dbReference>
<comment type="caution">
    <text evidence="10">The sequence shown here is derived from an EMBL/GenBank/DDBJ whole genome shotgun (WGS) entry which is preliminary data.</text>
</comment>
<feature type="domain" description="Endonuclease/exonuclease/phosphatase" evidence="9">
    <location>
        <begin position="556"/>
        <end position="784"/>
    </location>
</feature>
<feature type="active site" description="Proton donor/acceptor" evidence="5">
    <location>
        <position position="691"/>
    </location>
</feature>
<keyword evidence="3" id="KW-0378">Hydrolase</keyword>
<feature type="binding site" evidence="6">
    <location>
        <position position="559"/>
    </location>
    <ligand>
        <name>Mg(2+)</name>
        <dbReference type="ChEBI" id="CHEBI:18420"/>
        <label>1</label>
    </ligand>
</feature>
<keyword evidence="6" id="KW-0464">Manganese</keyword>
<keyword evidence="11" id="KW-1185">Reference proteome</keyword>
<evidence type="ECO:0000256" key="6">
    <source>
        <dbReference type="PIRSR" id="PIRSR604808-2"/>
    </source>
</evidence>
<feature type="binding site" evidence="6">
    <location>
        <position position="590"/>
    </location>
    <ligand>
        <name>Mg(2+)</name>
        <dbReference type="ChEBI" id="CHEBI:18420"/>
        <label>1</label>
    </ligand>
</feature>
<feature type="active site" evidence="5">
    <location>
        <position position="662"/>
    </location>
</feature>
<keyword evidence="2 6" id="KW-0479">Metal-binding</keyword>
<dbReference type="AlphaFoldDB" id="A0ABD3I9V6"/>
<evidence type="ECO:0000256" key="8">
    <source>
        <dbReference type="SAM" id="MobiDB-lite"/>
    </source>
</evidence>
<comment type="similarity">
    <text evidence="1">Belongs to the DNA repair enzymes AP/ExoA family.</text>
</comment>
<feature type="binding site" evidence="6">
    <location>
        <position position="691"/>
    </location>
    <ligand>
        <name>Mg(2+)</name>
        <dbReference type="ChEBI" id="CHEBI:18420"/>
        <label>1</label>
    </ligand>
</feature>
<dbReference type="SUPFAM" id="SSF56219">
    <property type="entry name" value="DNase I-like"/>
    <property type="match status" value="1"/>
</dbReference>
<evidence type="ECO:0000313" key="10">
    <source>
        <dbReference type="EMBL" id="KAL3699502.1"/>
    </source>
</evidence>
<feature type="binding site" evidence="6">
    <location>
        <position position="783"/>
    </location>
    <ligand>
        <name>Mg(2+)</name>
        <dbReference type="ChEBI" id="CHEBI:18420"/>
        <label>1</label>
    </ligand>
</feature>
<feature type="active site" description="Proton acceptor" evidence="5">
    <location>
        <position position="784"/>
    </location>
</feature>
<feature type="compositionally biased region" description="Basic and acidic residues" evidence="8">
    <location>
        <begin position="41"/>
        <end position="62"/>
    </location>
</feature>
<evidence type="ECO:0000256" key="5">
    <source>
        <dbReference type="PIRSR" id="PIRSR604808-1"/>
    </source>
</evidence>
<proteinExistence type="inferred from homology"/>
<reference evidence="10 11" key="1">
    <citation type="submission" date="2024-09" db="EMBL/GenBank/DDBJ databases">
        <title>Chromosome-scale assembly of Riccia sorocarpa.</title>
        <authorList>
            <person name="Paukszto L."/>
        </authorList>
    </citation>
    <scope>NUCLEOTIDE SEQUENCE [LARGE SCALE GENOMIC DNA]</scope>
    <source>
        <strain evidence="10">LP-2024</strain>
        <tissue evidence="10">Aerial parts of the thallus</tissue>
    </source>
</reference>
<feature type="site" description="Interaction with DNA substrate" evidence="7">
    <location>
        <position position="784"/>
    </location>
</feature>
<evidence type="ECO:0000256" key="7">
    <source>
        <dbReference type="PIRSR" id="PIRSR604808-3"/>
    </source>
</evidence>
<feature type="region of interest" description="Disordered" evidence="8">
    <location>
        <begin position="24"/>
        <end position="70"/>
    </location>
</feature>
<dbReference type="GO" id="GO:0046872">
    <property type="term" value="F:metal ion binding"/>
    <property type="evidence" value="ECO:0007669"/>
    <property type="project" value="UniProtKB-KW"/>
</dbReference>
<dbReference type="GO" id="GO:0016787">
    <property type="term" value="F:hydrolase activity"/>
    <property type="evidence" value="ECO:0007669"/>
    <property type="project" value="UniProtKB-KW"/>
</dbReference>
<evidence type="ECO:0000256" key="4">
    <source>
        <dbReference type="ARBA" id="ARBA00022842"/>
    </source>
</evidence>
<dbReference type="EMBL" id="JBJQOH010000001">
    <property type="protein sequence ID" value="KAL3699502.1"/>
    <property type="molecule type" value="Genomic_DNA"/>
</dbReference>
<evidence type="ECO:0000256" key="3">
    <source>
        <dbReference type="ARBA" id="ARBA00022801"/>
    </source>
</evidence>
<feature type="binding site" evidence="6">
    <location>
        <position position="784"/>
    </location>
    <ligand>
        <name>Mg(2+)</name>
        <dbReference type="ChEBI" id="CHEBI:18420"/>
        <label>1</label>
    </ligand>
</feature>
<dbReference type="InterPro" id="IPR004808">
    <property type="entry name" value="AP_endonuc_1"/>
</dbReference>
<evidence type="ECO:0000259" key="9">
    <source>
        <dbReference type="Pfam" id="PF03372"/>
    </source>
</evidence>
<comment type="cofactor">
    <cofactor evidence="6">
        <name>Mg(2+)</name>
        <dbReference type="ChEBI" id="CHEBI:18420"/>
    </cofactor>
    <cofactor evidence="6">
        <name>Mn(2+)</name>
        <dbReference type="ChEBI" id="CHEBI:29035"/>
    </cofactor>
    <text evidence="6">Probably binds two magnesium or manganese ions per subunit.</text>
</comment>
<dbReference type="PANTHER" id="PTHR22748">
    <property type="entry name" value="AP ENDONUCLEASE"/>
    <property type="match status" value="1"/>
</dbReference>
<organism evidence="10 11">
    <name type="scientific">Riccia sorocarpa</name>
    <dbReference type="NCBI Taxonomy" id="122646"/>
    <lineage>
        <taxon>Eukaryota</taxon>
        <taxon>Viridiplantae</taxon>
        <taxon>Streptophyta</taxon>
        <taxon>Embryophyta</taxon>
        <taxon>Marchantiophyta</taxon>
        <taxon>Marchantiopsida</taxon>
        <taxon>Marchantiidae</taxon>
        <taxon>Marchantiales</taxon>
        <taxon>Ricciaceae</taxon>
        <taxon>Riccia</taxon>
    </lineage>
</organism>
<dbReference type="InterPro" id="IPR005135">
    <property type="entry name" value="Endo/exonuclease/phosphatase"/>
</dbReference>
<evidence type="ECO:0000256" key="2">
    <source>
        <dbReference type="ARBA" id="ARBA00022723"/>
    </source>
</evidence>
<feature type="site" description="Important for catalytic activity" evidence="7">
    <location>
        <position position="756"/>
    </location>
</feature>
<dbReference type="Proteomes" id="UP001633002">
    <property type="component" value="Unassembled WGS sequence"/>
</dbReference>
<keyword evidence="4 6" id="KW-0460">Magnesium</keyword>